<accession>A0ABT0T1N9</accession>
<evidence type="ECO:0000313" key="7">
    <source>
        <dbReference type="Proteomes" id="UP001165369"/>
    </source>
</evidence>
<dbReference type="InterPro" id="IPR017900">
    <property type="entry name" value="4Fe4S_Fe_S_CS"/>
</dbReference>
<dbReference type="Proteomes" id="UP001165369">
    <property type="component" value="Unassembled WGS sequence"/>
</dbReference>
<dbReference type="PANTHER" id="PTHR24960:SF79">
    <property type="entry name" value="PHOTOSYSTEM I IRON-SULFUR CENTER"/>
    <property type="match status" value="1"/>
</dbReference>
<proteinExistence type="predicted"/>
<reference evidence="6" key="1">
    <citation type="submission" date="2022-05" db="EMBL/GenBank/DDBJ databases">
        <title>Halomonas geminus sp. nov. and Halomonas llamarensis sp. nov. isolated from high-altitude salars of the Atacama Desert.</title>
        <authorList>
            <person name="Hintersatz C."/>
            <person name="Rojas L.A."/>
            <person name="Wei T.-S."/>
            <person name="Kutschke S."/>
            <person name="Lehmann F."/>
            <person name="Jain R."/>
            <person name="Pollmann K."/>
        </authorList>
    </citation>
    <scope>NUCLEOTIDE SEQUENCE</scope>
    <source>
        <strain evidence="6">ATCH28</strain>
    </source>
</reference>
<evidence type="ECO:0000259" key="5">
    <source>
        <dbReference type="PROSITE" id="PS51379"/>
    </source>
</evidence>
<gene>
    <name evidence="6" type="ORF">M8009_10860</name>
</gene>
<dbReference type="Pfam" id="PF13237">
    <property type="entry name" value="Fer4_10"/>
    <property type="match status" value="1"/>
</dbReference>
<dbReference type="PROSITE" id="PS51379">
    <property type="entry name" value="4FE4S_FER_2"/>
    <property type="match status" value="3"/>
</dbReference>
<evidence type="ECO:0000256" key="2">
    <source>
        <dbReference type="ARBA" id="ARBA00022723"/>
    </source>
</evidence>
<dbReference type="InterPro" id="IPR050157">
    <property type="entry name" value="PSI_iron-sulfur_center"/>
</dbReference>
<evidence type="ECO:0000313" key="6">
    <source>
        <dbReference type="EMBL" id="MCL7940788.1"/>
    </source>
</evidence>
<keyword evidence="7" id="KW-1185">Reference proteome</keyword>
<evidence type="ECO:0000256" key="4">
    <source>
        <dbReference type="ARBA" id="ARBA00023014"/>
    </source>
</evidence>
<comment type="caution">
    <text evidence="6">The sequence shown here is derived from an EMBL/GenBank/DDBJ whole genome shotgun (WGS) entry which is preliminary data.</text>
</comment>
<feature type="domain" description="4Fe-4S ferredoxin-type" evidence="5">
    <location>
        <begin position="237"/>
        <end position="266"/>
    </location>
</feature>
<keyword evidence="1" id="KW-0004">4Fe-4S</keyword>
<dbReference type="Pfam" id="PF12838">
    <property type="entry name" value="Fer4_7"/>
    <property type="match status" value="1"/>
</dbReference>
<dbReference type="RefSeq" id="WP_250060927.1">
    <property type="nucleotide sequence ID" value="NZ_JAMJPK010000004.1"/>
</dbReference>
<feature type="domain" description="4Fe-4S ferredoxin-type" evidence="5">
    <location>
        <begin position="267"/>
        <end position="296"/>
    </location>
</feature>
<dbReference type="PROSITE" id="PS00198">
    <property type="entry name" value="4FE4S_FER_1"/>
    <property type="match status" value="2"/>
</dbReference>
<dbReference type="InterPro" id="IPR017896">
    <property type="entry name" value="4Fe4S_Fe-S-bd"/>
</dbReference>
<evidence type="ECO:0000256" key="3">
    <source>
        <dbReference type="ARBA" id="ARBA00023004"/>
    </source>
</evidence>
<sequence length="355" mass="37660">MPYRDPHTQRTPSPLAPGVTSLGWATSRCLEAPPHPLECSRCVDACPAAALAFHADGDGVALLAGDTCHGCGQCVAACPSEALVSVEIDALLKNVAPDRMLRLGCHRTHQAGDPNPLHCLRALGPDMLAWLAVQVAPEALVLSLPGRCHGCDAAPDEQPDAWLAQADALCRIDEARPRQEYHAARPTVSRRDLLSGRAAPRLPPLPAGDAAPGARRLQRQRAAAQALGEPRLAPTLPGLNLDADACHSHGVCARVCPTRALQESADGELEFDPLSCLACGHCLSSCPEGALHLTEASDADAVTLRQTRRLDCFLCGRPFTPPGDASIKEEVENTTCPACRRESALMQESFDELFG</sequence>
<keyword evidence="2" id="KW-0479">Metal-binding</keyword>
<protein>
    <submittedName>
        <fullName evidence="6">4Fe-4S dicluster domain-containing protein</fullName>
    </submittedName>
</protein>
<keyword evidence="3" id="KW-0408">Iron</keyword>
<dbReference type="PANTHER" id="PTHR24960">
    <property type="entry name" value="PHOTOSYSTEM I IRON-SULFUR CENTER-RELATED"/>
    <property type="match status" value="1"/>
</dbReference>
<keyword evidence="4" id="KW-0411">Iron-sulfur</keyword>
<dbReference type="EMBL" id="JAMJPK010000004">
    <property type="protein sequence ID" value="MCL7940788.1"/>
    <property type="molecule type" value="Genomic_DNA"/>
</dbReference>
<name>A0ABT0T1N9_9GAMM</name>
<organism evidence="6 7">
    <name type="scientific">Halomonas gemina</name>
    <dbReference type="NCBI Taxonomy" id="2945105"/>
    <lineage>
        <taxon>Bacteria</taxon>
        <taxon>Pseudomonadati</taxon>
        <taxon>Pseudomonadota</taxon>
        <taxon>Gammaproteobacteria</taxon>
        <taxon>Oceanospirillales</taxon>
        <taxon>Halomonadaceae</taxon>
        <taxon>Halomonas</taxon>
    </lineage>
</organism>
<dbReference type="SUPFAM" id="SSF54862">
    <property type="entry name" value="4Fe-4S ferredoxins"/>
    <property type="match status" value="1"/>
</dbReference>
<feature type="domain" description="4Fe-4S ferredoxin-type" evidence="5">
    <location>
        <begin position="59"/>
        <end position="88"/>
    </location>
</feature>
<evidence type="ECO:0000256" key="1">
    <source>
        <dbReference type="ARBA" id="ARBA00022485"/>
    </source>
</evidence>
<dbReference type="Gene3D" id="3.30.70.20">
    <property type="match status" value="2"/>
</dbReference>